<dbReference type="InterPro" id="IPR005828">
    <property type="entry name" value="MFS_sugar_transport-like"/>
</dbReference>
<evidence type="ECO:0000256" key="2">
    <source>
        <dbReference type="ARBA" id="ARBA00022448"/>
    </source>
</evidence>
<evidence type="ECO:0000256" key="8">
    <source>
        <dbReference type="SAM" id="Phobius"/>
    </source>
</evidence>
<feature type="domain" description="Major facilitator superfamily (MFS) profile" evidence="9">
    <location>
        <begin position="27"/>
        <end position="458"/>
    </location>
</feature>
<keyword evidence="7 8" id="KW-0472">Membrane</keyword>
<gene>
    <name evidence="10" type="primary">Tret1_24</name>
</gene>
<dbReference type="InterPro" id="IPR036259">
    <property type="entry name" value="MFS_trans_sf"/>
</dbReference>
<feature type="transmembrane region" description="Helical" evidence="8">
    <location>
        <begin position="97"/>
        <end position="119"/>
    </location>
</feature>
<feature type="transmembrane region" description="Helical" evidence="8">
    <location>
        <begin position="157"/>
        <end position="175"/>
    </location>
</feature>
<dbReference type="PROSITE" id="PS00216">
    <property type="entry name" value="SUGAR_TRANSPORT_1"/>
    <property type="match status" value="1"/>
</dbReference>
<evidence type="ECO:0000313" key="10">
    <source>
        <dbReference type="EMBL" id="MBW15451.1"/>
    </source>
</evidence>
<dbReference type="InterPro" id="IPR020846">
    <property type="entry name" value="MFS_dom"/>
</dbReference>
<feature type="transmembrane region" description="Helical" evidence="8">
    <location>
        <begin position="264"/>
        <end position="282"/>
    </location>
</feature>
<keyword evidence="5 8" id="KW-0812">Transmembrane</keyword>
<dbReference type="FunFam" id="1.20.1250.20:FF:000218">
    <property type="entry name" value="facilitated trehalose transporter Tret1"/>
    <property type="match status" value="1"/>
</dbReference>
<evidence type="ECO:0000256" key="3">
    <source>
        <dbReference type="ARBA" id="ARBA00022475"/>
    </source>
</evidence>
<reference evidence="10" key="1">
    <citation type="submission" date="2017-10" db="EMBL/GenBank/DDBJ databases">
        <title>Transcriptome Assembly of Sugarcane Aphid Adults.</title>
        <authorList>
            <person name="Scully E.D."/>
            <person name="Palmer N.A."/>
            <person name="Geib S.M."/>
            <person name="Sarath G."/>
            <person name="Sattler S.E."/>
        </authorList>
    </citation>
    <scope>NUCLEOTIDE SEQUENCE</scope>
    <source>
        <tissue evidence="10">Whole body</tissue>
    </source>
</reference>
<feature type="transmembrane region" description="Helical" evidence="8">
    <location>
        <begin position="28"/>
        <end position="49"/>
    </location>
</feature>
<dbReference type="PANTHER" id="PTHR48021:SF1">
    <property type="entry name" value="GH07001P-RELATED"/>
    <property type="match status" value="1"/>
</dbReference>
<keyword evidence="3" id="KW-1003">Cell membrane</keyword>
<dbReference type="PANTHER" id="PTHR48021">
    <property type="match status" value="1"/>
</dbReference>
<comment type="subcellular location">
    <subcellularLocation>
        <location evidence="1">Cell membrane</location>
        <topology evidence="1">Multi-pass membrane protein</topology>
    </subcellularLocation>
</comment>
<keyword evidence="6 8" id="KW-1133">Transmembrane helix</keyword>
<dbReference type="GO" id="GO:0005886">
    <property type="term" value="C:plasma membrane"/>
    <property type="evidence" value="ECO:0007669"/>
    <property type="project" value="UniProtKB-SubCell"/>
</dbReference>
<organism evidence="10">
    <name type="scientific">Melanaphis sacchari</name>
    <dbReference type="NCBI Taxonomy" id="742174"/>
    <lineage>
        <taxon>Eukaryota</taxon>
        <taxon>Metazoa</taxon>
        <taxon>Ecdysozoa</taxon>
        <taxon>Arthropoda</taxon>
        <taxon>Hexapoda</taxon>
        <taxon>Insecta</taxon>
        <taxon>Pterygota</taxon>
        <taxon>Neoptera</taxon>
        <taxon>Paraneoptera</taxon>
        <taxon>Hemiptera</taxon>
        <taxon>Sternorrhyncha</taxon>
        <taxon>Aphidomorpha</taxon>
        <taxon>Aphidoidea</taxon>
        <taxon>Aphididae</taxon>
        <taxon>Aphidini</taxon>
        <taxon>Melanaphis</taxon>
    </lineage>
</organism>
<feature type="transmembrane region" description="Helical" evidence="8">
    <location>
        <begin position="404"/>
        <end position="421"/>
    </location>
</feature>
<dbReference type="PRINTS" id="PR00171">
    <property type="entry name" value="SUGRTRNSPORT"/>
</dbReference>
<feature type="transmembrane region" description="Helical" evidence="8">
    <location>
        <begin position="368"/>
        <end position="392"/>
    </location>
</feature>
<feature type="transmembrane region" description="Helical" evidence="8">
    <location>
        <begin position="333"/>
        <end position="356"/>
    </location>
</feature>
<dbReference type="PROSITE" id="PS50850">
    <property type="entry name" value="MFS"/>
    <property type="match status" value="1"/>
</dbReference>
<dbReference type="PROSITE" id="PS00217">
    <property type="entry name" value="SUGAR_TRANSPORT_2"/>
    <property type="match status" value="1"/>
</dbReference>
<dbReference type="InterPro" id="IPR050549">
    <property type="entry name" value="MFS_Trehalose_Transporter"/>
</dbReference>
<proteinExistence type="predicted"/>
<evidence type="ECO:0000256" key="1">
    <source>
        <dbReference type="ARBA" id="ARBA00004651"/>
    </source>
</evidence>
<dbReference type="OrthoDB" id="6612291at2759"/>
<accession>A0A2H8TNF3</accession>
<dbReference type="EMBL" id="GFXV01003646">
    <property type="protein sequence ID" value="MBW15451.1"/>
    <property type="molecule type" value="Transcribed_RNA"/>
</dbReference>
<sequence length="471" mass="53128">MFKKTFKENDKLIETKEAEDIKCDRRQLLSCFLASLMSLSAGTVVAGWSPTEGSSKEKDLENWSVEQESWIISIYLFGALIGALPAGFLSQKYGRKLFLLWLAAPMIVGWIICLFRLQSLFLECLGRFICGLSVGATTVAVPLYAREVSSDLLRGRTGVFLDFMLCAGILYAYVARTVLEGMRQFCVACTLVPVVFVLLFSCMPDSPIHLYNVGKYDQAASALRWFRGRRFDVKNEFDKIETSKYHDDELFERNGKMSAKNKKFLAKVAIISFGLVIVQRMSGAGGVIQYSVTLFKRSGSTIEPNLACIIVGTFQLVASGVSFLLVDKIGRRTLLLISSAIIIACLVFLIFYFSFIENETLADSPWRMSLLFVLCIFISAFRLGLGPIPWFISTELSPALYGSRIQSMTASFSWTLSFFILKSFKILFEYNPVLLWCLFTMLSVIGFLFMLFYVPETNNKSREQIHLDLIK</sequence>
<evidence type="ECO:0000256" key="4">
    <source>
        <dbReference type="ARBA" id="ARBA00022597"/>
    </source>
</evidence>
<evidence type="ECO:0000256" key="7">
    <source>
        <dbReference type="ARBA" id="ARBA00023136"/>
    </source>
</evidence>
<feature type="transmembrane region" description="Helical" evidence="8">
    <location>
        <begin position="433"/>
        <end position="454"/>
    </location>
</feature>
<feature type="transmembrane region" description="Helical" evidence="8">
    <location>
        <begin position="125"/>
        <end position="145"/>
    </location>
</feature>
<dbReference type="SUPFAM" id="SSF103473">
    <property type="entry name" value="MFS general substrate transporter"/>
    <property type="match status" value="1"/>
</dbReference>
<dbReference type="GO" id="GO:0022857">
    <property type="term" value="F:transmembrane transporter activity"/>
    <property type="evidence" value="ECO:0007669"/>
    <property type="project" value="InterPro"/>
</dbReference>
<protein>
    <submittedName>
        <fullName evidence="10">Facilitated trehalose transporter Tret1</fullName>
    </submittedName>
</protein>
<dbReference type="AlphaFoldDB" id="A0A2H8TNF3"/>
<name>A0A2H8TNF3_9HEMI</name>
<feature type="transmembrane region" description="Helical" evidence="8">
    <location>
        <begin position="181"/>
        <end position="200"/>
    </location>
</feature>
<dbReference type="InterPro" id="IPR003663">
    <property type="entry name" value="Sugar/inositol_transpt"/>
</dbReference>
<keyword evidence="2" id="KW-0813">Transport</keyword>
<evidence type="ECO:0000256" key="6">
    <source>
        <dbReference type="ARBA" id="ARBA00022989"/>
    </source>
</evidence>
<evidence type="ECO:0000256" key="5">
    <source>
        <dbReference type="ARBA" id="ARBA00022692"/>
    </source>
</evidence>
<feature type="transmembrane region" description="Helical" evidence="8">
    <location>
        <begin position="69"/>
        <end position="90"/>
    </location>
</feature>
<dbReference type="Gene3D" id="1.20.1250.20">
    <property type="entry name" value="MFS general substrate transporter like domains"/>
    <property type="match status" value="1"/>
</dbReference>
<keyword evidence="4" id="KW-0762">Sugar transport</keyword>
<evidence type="ECO:0000259" key="9">
    <source>
        <dbReference type="PROSITE" id="PS50850"/>
    </source>
</evidence>
<dbReference type="InterPro" id="IPR005829">
    <property type="entry name" value="Sugar_transporter_CS"/>
</dbReference>
<dbReference type="Pfam" id="PF00083">
    <property type="entry name" value="Sugar_tr"/>
    <property type="match status" value="1"/>
</dbReference>
<feature type="transmembrane region" description="Helical" evidence="8">
    <location>
        <begin position="302"/>
        <end position="326"/>
    </location>
</feature>